<evidence type="ECO:0000313" key="2">
    <source>
        <dbReference type="EMBL" id="MBW97140.1"/>
    </source>
</evidence>
<keyword evidence="1" id="KW-1133">Transmembrane helix</keyword>
<keyword evidence="1" id="KW-0472">Membrane</keyword>
<sequence>MPVFCRLPGSKVLSASPSLSLSQSHWTPLHLSFTYSSNFNPVCTFVIFVLCGLVEYCCRYMLKLLAKYYCGI</sequence>
<name>A0A2P2JUJ6_RHIMU</name>
<evidence type="ECO:0000256" key="1">
    <source>
        <dbReference type="SAM" id="Phobius"/>
    </source>
</evidence>
<protein>
    <submittedName>
        <fullName evidence="2">Uncharacterized protein LOC105117773</fullName>
    </submittedName>
</protein>
<keyword evidence="1" id="KW-0812">Transmembrane</keyword>
<accession>A0A2P2JUJ6</accession>
<organism evidence="2">
    <name type="scientific">Rhizophora mucronata</name>
    <name type="common">Asiatic mangrove</name>
    <dbReference type="NCBI Taxonomy" id="61149"/>
    <lineage>
        <taxon>Eukaryota</taxon>
        <taxon>Viridiplantae</taxon>
        <taxon>Streptophyta</taxon>
        <taxon>Embryophyta</taxon>
        <taxon>Tracheophyta</taxon>
        <taxon>Spermatophyta</taxon>
        <taxon>Magnoliopsida</taxon>
        <taxon>eudicotyledons</taxon>
        <taxon>Gunneridae</taxon>
        <taxon>Pentapetalae</taxon>
        <taxon>rosids</taxon>
        <taxon>fabids</taxon>
        <taxon>Malpighiales</taxon>
        <taxon>Rhizophoraceae</taxon>
        <taxon>Rhizophora</taxon>
    </lineage>
</organism>
<reference evidence="2" key="1">
    <citation type="submission" date="2018-02" db="EMBL/GenBank/DDBJ databases">
        <title>Rhizophora mucronata_Transcriptome.</title>
        <authorList>
            <person name="Meera S.P."/>
            <person name="Sreeshan A."/>
            <person name="Augustine A."/>
        </authorList>
    </citation>
    <scope>NUCLEOTIDE SEQUENCE</scope>
    <source>
        <tissue evidence="2">Leaf</tissue>
    </source>
</reference>
<feature type="transmembrane region" description="Helical" evidence="1">
    <location>
        <begin position="39"/>
        <end position="58"/>
    </location>
</feature>
<dbReference type="EMBL" id="GGEC01016657">
    <property type="protein sequence ID" value="MBW97140.1"/>
    <property type="molecule type" value="Transcribed_RNA"/>
</dbReference>
<dbReference type="AlphaFoldDB" id="A0A2P2JUJ6"/>
<proteinExistence type="predicted"/>